<evidence type="ECO:0000313" key="3">
    <source>
        <dbReference type="Proteomes" id="UP000593562"/>
    </source>
</evidence>
<evidence type="ECO:0000313" key="2">
    <source>
        <dbReference type="EMBL" id="KAF5738440.1"/>
    </source>
</evidence>
<dbReference type="PROSITE" id="PS52045">
    <property type="entry name" value="NEPROSIN_PEP_CD"/>
    <property type="match status" value="1"/>
</dbReference>
<organism evidence="2 3">
    <name type="scientific">Tripterygium wilfordii</name>
    <name type="common">Thunder God vine</name>
    <dbReference type="NCBI Taxonomy" id="458696"/>
    <lineage>
        <taxon>Eukaryota</taxon>
        <taxon>Viridiplantae</taxon>
        <taxon>Streptophyta</taxon>
        <taxon>Embryophyta</taxon>
        <taxon>Tracheophyta</taxon>
        <taxon>Spermatophyta</taxon>
        <taxon>Magnoliopsida</taxon>
        <taxon>eudicotyledons</taxon>
        <taxon>Gunneridae</taxon>
        <taxon>Pentapetalae</taxon>
        <taxon>rosids</taxon>
        <taxon>fabids</taxon>
        <taxon>Celastrales</taxon>
        <taxon>Celastraceae</taxon>
        <taxon>Tripterygium</taxon>
    </lineage>
</organism>
<gene>
    <name evidence="2" type="ORF">HS088_TW13G01339</name>
</gene>
<dbReference type="Pfam" id="PF03080">
    <property type="entry name" value="Neprosin"/>
    <property type="match status" value="1"/>
</dbReference>
<evidence type="ECO:0000259" key="1">
    <source>
        <dbReference type="PROSITE" id="PS52045"/>
    </source>
</evidence>
<dbReference type="PANTHER" id="PTHR31589">
    <property type="entry name" value="PROTEIN, PUTATIVE (DUF239)-RELATED-RELATED"/>
    <property type="match status" value="1"/>
</dbReference>
<dbReference type="InParanoid" id="A0A7J7CWH6"/>
<sequence>MPASGHKGPLIKPSLACMQSPDGDLIDCIQKTKQPAFDHPLLRNHKIQRVPAQLVEIMEREKLKNRGIHRHEASQIWQKNGKKCPEGTIPIRRTTNSKVRRDKSMPGVVDKQHSFYHDKLFQRYDHEYAVAQQRAPQRIYGSKARINLWQPVVEVDYEFSLAQIWILSETHENDVNSIEVGWHVYPAIYNNDPRPRLFIFWTNDGYRTTRCYNLECPGFVQTNKDVVIGGPFYTISSYEGIQYDIHVLIWKDSNHGNWWLMYNNIVVGYWPRILFTHLANNPASNVMWGGEVINSWPNNKHTSTEMGSRRFAQLGHQKASYFENIEVVVEDRSFVPGQIDSLRETNDECYNIEVNDQSSIFGTSFFYGGPGKSSICK</sequence>
<dbReference type="Pfam" id="PF14365">
    <property type="entry name" value="Neprosin_AP"/>
    <property type="match status" value="1"/>
</dbReference>
<dbReference type="PANTHER" id="PTHR31589:SF110">
    <property type="entry name" value="PROTEIN, PUTATIVE (DUF239)-RELATED"/>
    <property type="match status" value="1"/>
</dbReference>
<reference evidence="2 3" key="1">
    <citation type="journal article" date="2020" name="Nat. Commun.">
        <title>Genome of Tripterygium wilfordii and identification of cytochrome P450 involved in triptolide biosynthesis.</title>
        <authorList>
            <person name="Tu L."/>
            <person name="Su P."/>
            <person name="Zhang Z."/>
            <person name="Gao L."/>
            <person name="Wang J."/>
            <person name="Hu T."/>
            <person name="Zhou J."/>
            <person name="Zhang Y."/>
            <person name="Zhao Y."/>
            <person name="Liu Y."/>
            <person name="Song Y."/>
            <person name="Tong Y."/>
            <person name="Lu Y."/>
            <person name="Yang J."/>
            <person name="Xu C."/>
            <person name="Jia M."/>
            <person name="Peters R.J."/>
            <person name="Huang L."/>
            <person name="Gao W."/>
        </authorList>
    </citation>
    <scope>NUCLEOTIDE SEQUENCE [LARGE SCALE GENOMIC DNA]</scope>
    <source>
        <strain evidence="3">cv. XIE 37</strain>
        <tissue evidence="2">Leaf</tissue>
    </source>
</reference>
<keyword evidence="3" id="KW-1185">Reference proteome</keyword>
<dbReference type="EMBL" id="JAAARO010000013">
    <property type="protein sequence ID" value="KAF5738440.1"/>
    <property type="molecule type" value="Genomic_DNA"/>
</dbReference>
<proteinExistence type="predicted"/>
<dbReference type="InterPro" id="IPR004314">
    <property type="entry name" value="Neprosin"/>
</dbReference>
<comment type="caution">
    <text evidence="2">The sequence shown here is derived from an EMBL/GenBank/DDBJ whole genome shotgun (WGS) entry which is preliminary data.</text>
</comment>
<dbReference type="Gene3D" id="3.90.1320.10">
    <property type="entry name" value="Outer-capsid protein sigma 3, large lobe"/>
    <property type="match status" value="1"/>
</dbReference>
<dbReference type="InterPro" id="IPR025521">
    <property type="entry name" value="Neprosin_propep"/>
</dbReference>
<accession>A0A7J7CWH6</accession>
<feature type="domain" description="Neprosin PEP catalytic" evidence="1">
    <location>
        <begin position="120"/>
        <end position="377"/>
    </location>
</feature>
<dbReference type="AlphaFoldDB" id="A0A7J7CWH6"/>
<dbReference type="Proteomes" id="UP000593562">
    <property type="component" value="Unassembled WGS sequence"/>
</dbReference>
<protein>
    <recommendedName>
        <fullName evidence="1">Neprosin PEP catalytic domain-containing protein</fullName>
    </recommendedName>
</protein>
<dbReference type="InterPro" id="IPR053168">
    <property type="entry name" value="Glutamic_endopeptidase"/>
</dbReference>
<name>A0A7J7CWH6_TRIWF</name>